<protein>
    <recommendedName>
        <fullName evidence="4">Cupredoxin</fullName>
    </recommendedName>
</protein>
<dbReference type="CDD" id="cd00920">
    <property type="entry name" value="Cupredoxin"/>
    <property type="match status" value="1"/>
</dbReference>
<dbReference type="AlphaFoldDB" id="A0AAD6ZWS8"/>
<proteinExistence type="predicted"/>
<comment type="caution">
    <text evidence="2">The sequence shown here is derived from an EMBL/GenBank/DDBJ whole genome shotgun (WGS) entry which is preliminary data.</text>
</comment>
<accession>A0AAD6ZWS8</accession>
<evidence type="ECO:0000313" key="3">
    <source>
        <dbReference type="Proteomes" id="UP001218218"/>
    </source>
</evidence>
<dbReference type="EMBL" id="JARIHO010000023">
    <property type="protein sequence ID" value="KAJ7343198.1"/>
    <property type="molecule type" value="Genomic_DNA"/>
</dbReference>
<dbReference type="Gene3D" id="2.60.40.420">
    <property type="entry name" value="Cupredoxins - blue copper proteins"/>
    <property type="match status" value="1"/>
</dbReference>
<evidence type="ECO:0000256" key="1">
    <source>
        <dbReference type="SAM" id="MobiDB-lite"/>
    </source>
</evidence>
<sequence length="286" mass="30166">MILAKLMHDTLSLTPSRASITPKIPRSPLHPRSLSFFSTNACRCGWSFACRWLGPLFQDVLLSCCVATRCSLPRFNNPANVTAAVGDTIQFQFQSKNHSVTQSTFANPCQIQTSPSLGIDSGFQFVAAGSTELPQWSFTLKDIVPLWFFCAQTNPANHCQHGMVFSLNANEEGSESTAAFQARAIASTDGSSSSSAALSSGVASSSATRTSSGVQGSSAPAISSPIPSNTSSPDAGSPLTSVKKKNVAGPIAGAGVYTREFRGTINEYQCPAPRRDPDARGSDAFT</sequence>
<name>A0AAD6ZWS8_9AGAR</name>
<feature type="region of interest" description="Disordered" evidence="1">
    <location>
        <begin position="206"/>
        <end position="245"/>
    </location>
</feature>
<dbReference type="InterPro" id="IPR052953">
    <property type="entry name" value="Ser-rich/MCO-related"/>
</dbReference>
<dbReference type="SUPFAM" id="SSF49503">
    <property type="entry name" value="Cupredoxins"/>
    <property type="match status" value="1"/>
</dbReference>
<dbReference type="PANTHER" id="PTHR34883">
    <property type="entry name" value="SERINE-RICH PROTEIN, PUTATIVE-RELATED-RELATED"/>
    <property type="match status" value="1"/>
</dbReference>
<gene>
    <name evidence="2" type="ORF">DFH08DRAFT_220530</name>
</gene>
<evidence type="ECO:0008006" key="4">
    <source>
        <dbReference type="Google" id="ProtNLM"/>
    </source>
</evidence>
<feature type="compositionally biased region" description="Basic and acidic residues" evidence="1">
    <location>
        <begin position="273"/>
        <end position="286"/>
    </location>
</feature>
<feature type="compositionally biased region" description="Low complexity" evidence="1">
    <location>
        <begin position="206"/>
        <end position="233"/>
    </location>
</feature>
<keyword evidence="3" id="KW-1185">Reference proteome</keyword>
<feature type="region of interest" description="Disordered" evidence="1">
    <location>
        <begin position="267"/>
        <end position="286"/>
    </location>
</feature>
<reference evidence="2" key="1">
    <citation type="submission" date="2023-03" db="EMBL/GenBank/DDBJ databases">
        <title>Massive genome expansion in bonnet fungi (Mycena s.s.) driven by repeated elements and novel gene families across ecological guilds.</title>
        <authorList>
            <consortium name="Lawrence Berkeley National Laboratory"/>
            <person name="Harder C.B."/>
            <person name="Miyauchi S."/>
            <person name="Viragh M."/>
            <person name="Kuo A."/>
            <person name="Thoen E."/>
            <person name="Andreopoulos B."/>
            <person name="Lu D."/>
            <person name="Skrede I."/>
            <person name="Drula E."/>
            <person name="Henrissat B."/>
            <person name="Morin E."/>
            <person name="Kohler A."/>
            <person name="Barry K."/>
            <person name="LaButti K."/>
            <person name="Morin E."/>
            <person name="Salamov A."/>
            <person name="Lipzen A."/>
            <person name="Mereny Z."/>
            <person name="Hegedus B."/>
            <person name="Baldrian P."/>
            <person name="Stursova M."/>
            <person name="Weitz H."/>
            <person name="Taylor A."/>
            <person name="Grigoriev I.V."/>
            <person name="Nagy L.G."/>
            <person name="Martin F."/>
            <person name="Kauserud H."/>
        </authorList>
    </citation>
    <scope>NUCLEOTIDE SEQUENCE</scope>
    <source>
        <strain evidence="2">CBHHK002</strain>
    </source>
</reference>
<evidence type="ECO:0000313" key="2">
    <source>
        <dbReference type="EMBL" id="KAJ7343198.1"/>
    </source>
</evidence>
<dbReference type="Proteomes" id="UP001218218">
    <property type="component" value="Unassembled WGS sequence"/>
</dbReference>
<organism evidence="2 3">
    <name type="scientific">Mycena albidolilacea</name>
    <dbReference type="NCBI Taxonomy" id="1033008"/>
    <lineage>
        <taxon>Eukaryota</taxon>
        <taxon>Fungi</taxon>
        <taxon>Dikarya</taxon>
        <taxon>Basidiomycota</taxon>
        <taxon>Agaricomycotina</taxon>
        <taxon>Agaricomycetes</taxon>
        <taxon>Agaricomycetidae</taxon>
        <taxon>Agaricales</taxon>
        <taxon>Marasmiineae</taxon>
        <taxon>Mycenaceae</taxon>
        <taxon>Mycena</taxon>
    </lineage>
</organism>
<dbReference type="InterPro" id="IPR008972">
    <property type="entry name" value="Cupredoxin"/>
</dbReference>
<dbReference type="PANTHER" id="PTHR34883:SF15">
    <property type="entry name" value="EXTRACELLULAR SERINE-RICH PROTEIN"/>
    <property type="match status" value="1"/>
</dbReference>